<feature type="domain" description="Nephrocystin 3-like N-terminal" evidence="5">
    <location>
        <begin position="291"/>
        <end position="451"/>
    </location>
</feature>
<dbReference type="SUPFAM" id="SSF50998">
    <property type="entry name" value="Quinoprotein alcohol dehydrogenase-like"/>
    <property type="match status" value="2"/>
</dbReference>
<keyword evidence="2" id="KW-0677">Repeat</keyword>
<dbReference type="PANTHER" id="PTHR19848">
    <property type="entry name" value="WD40 REPEAT PROTEIN"/>
    <property type="match status" value="1"/>
</dbReference>
<dbReference type="SUPFAM" id="SSF50978">
    <property type="entry name" value="WD40 repeat-like"/>
    <property type="match status" value="1"/>
</dbReference>
<evidence type="ECO:0000259" key="5">
    <source>
        <dbReference type="Pfam" id="PF24883"/>
    </source>
</evidence>
<dbReference type="Pfam" id="PF24883">
    <property type="entry name" value="NPHP3_N"/>
    <property type="match status" value="1"/>
</dbReference>
<feature type="repeat" description="WD" evidence="3">
    <location>
        <begin position="898"/>
        <end position="938"/>
    </location>
</feature>
<proteinExistence type="predicted"/>
<dbReference type="PANTHER" id="PTHR19848:SF8">
    <property type="entry name" value="F-BOX AND WD REPEAT DOMAIN CONTAINING 7"/>
    <property type="match status" value="1"/>
</dbReference>
<dbReference type="Gene3D" id="2.130.10.10">
    <property type="entry name" value="YVTN repeat-like/Quinoprotein amine dehydrogenase"/>
    <property type="match status" value="3"/>
</dbReference>
<evidence type="ECO:0000313" key="7">
    <source>
        <dbReference type="Proteomes" id="UP001305779"/>
    </source>
</evidence>
<feature type="repeat" description="WD" evidence="3">
    <location>
        <begin position="1048"/>
        <end position="1073"/>
    </location>
</feature>
<dbReference type="EMBL" id="JAXOVC010000011">
    <property type="protein sequence ID" value="KAK4495999.1"/>
    <property type="molecule type" value="Genomic_DNA"/>
</dbReference>
<keyword evidence="1 3" id="KW-0853">WD repeat</keyword>
<reference evidence="6 7" key="1">
    <citation type="journal article" date="2023" name="G3 (Bethesda)">
        <title>A chromosome-level genome assembly of Zasmidium syzygii isolated from banana leaves.</title>
        <authorList>
            <person name="van Westerhoven A.C."/>
            <person name="Mehrabi R."/>
            <person name="Talebi R."/>
            <person name="Steentjes M.B.F."/>
            <person name="Corcolon B."/>
            <person name="Chong P.A."/>
            <person name="Kema G.H.J."/>
            <person name="Seidl M.F."/>
        </authorList>
    </citation>
    <scope>NUCLEOTIDE SEQUENCE [LARGE SCALE GENOMIC DNA]</scope>
    <source>
        <strain evidence="6 7">P124</strain>
    </source>
</reference>
<feature type="domain" description="Heterokaryon incompatibility" evidence="4">
    <location>
        <begin position="22"/>
        <end position="119"/>
    </location>
</feature>
<dbReference type="PROSITE" id="PS00678">
    <property type="entry name" value="WD_REPEATS_1"/>
    <property type="match status" value="3"/>
</dbReference>
<organism evidence="6 7">
    <name type="scientific">Zasmidium cellare</name>
    <name type="common">Wine cellar mold</name>
    <name type="synonym">Racodium cellare</name>
    <dbReference type="NCBI Taxonomy" id="395010"/>
    <lineage>
        <taxon>Eukaryota</taxon>
        <taxon>Fungi</taxon>
        <taxon>Dikarya</taxon>
        <taxon>Ascomycota</taxon>
        <taxon>Pezizomycotina</taxon>
        <taxon>Dothideomycetes</taxon>
        <taxon>Dothideomycetidae</taxon>
        <taxon>Mycosphaerellales</taxon>
        <taxon>Mycosphaerellaceae</taxon>
        <taxon>Zasmidium</taxon>
    </lineage>
</organism>
<feature type="repeat" description="WD" evidence="3">
    <location>
        <begin position="856"/>
        <end position="897"/>
    </location>
</feature>
<evidence type="ECO:0000256" key="1">
    <source>
        <dbReference type="ARBA" id="ARBA00022574"/>
    </source>
</evidence>
<feature type="repeat" description="WD" evidence="3">
    <location>
        <begin position="1208"/>
        <end position="1249"/>
    </location>
</feature>
<accession>A0ABR0E3J4</accession>
<dbReference type="Pfam" id="PF00400">
    <property type="entry name" value="WD40"/>
    <property type="match status" value="7"/>
</dbReference>
<evidence type="ECO:0000256" key="2">
    <source>
        <dbReference type="ARBA" id="ARBA00022737"/>
    </source>
</evidence>
<evidence type="ECO:0008006" key="8">
    <source>
        <dbReference type="Google" id="ProtNLM"/>
    </source>
</evidence>
<evidence type="ECO:0000256" key="3">
    <source>
        <dbReference type="PROSITE-ProRule" id="PRU00221"/>
    </source>
</evidence>
<dbReference type="PRINTS" id="PR00320">
    <property type="entry name" value="GPROTEINBRPT"/>
</dbReference>
<dbReference type="InterPro" id="IPR015943">
    <property type="entry name" value="WD40/YVTN_repeat-like_dom_sf"/>
</dbReference>
<dbReference type="InterPro" id="IPR036322">
    <property type="entry name" value="WD40_repeat_dom_sf"/>
</dbReference>
<feature type="repeat" description="WD" evidence="3">
    <location>
        <begin position="1124"/>
        <end position="1165"/>
    </location>
</feature>
<dbReference type="Proteomes" id="UP001305779">
    <property type="component" value="Unassembled WGS sequence"/>
</dbReference>
<dbReference type="InterPro" id="IPR010730">
    <property type="entry name" value="HET"/>
</dbReference>
<protein>
    <recommendedName>
        <fullName evidence="8">Vegetative incompatibility protein HET-E-1</fullName>
    </recommendedName>
</protein>
<dbReference type="SMART" id="SM00320">
    <property type="entry name" value="WD40"/>
    <property type="match status" value="13"/>
</dbReference>
<dbReference type="InterPro" id="IPR011047">
    <property type="entry name" value="Quinoprotein_ADH-like_sf"/>
</dbReference>
<dbReference type="PROSITE" id="PS50294">
    <property type="entry name" value="WD_REPEATS_REGION"/>
    <property type="match status" value="4"/>
</dbReference>
<evidence type="ECO:0000259" key="4">
    <source>
        <dbReference type="Pfam" id="PF06985"/>
    </source>
</evidence>
<sequence length="1471" mass="164894">MRLLNVNSLEFCEFYNRPIPSYVIASHRWASGEREEDREATYLEVKEGRSTNTTGFKKVRNFAEYVRTRIPGVEWLWVDTCCVNKQDAQELTEAINSMFRWYSAAAVCLAWMADVDNAHDHQGFKSSGWFKRGWTLQELLAPSLVVFLSKDWRIMGHKSSDTSNSNEVSLDPGPSLNAIITQITGIPEKVLLDFQNGKALSVEERLAWMKDRRTTREEDMSYCLVGILDAPMVAIYGEGGDKARRRLLAEVSRDDSYLERLPVAQGAAFDDRENELVSACLPNTRVKLLEDISAWASSNNGACIFWLIGMAGTGKSTILKTVAQRFKERCHLAASFCFKKGEADRGHASRLIPSIATQLAQRIPKVRQKLISVLKENPDIVRKSLKEQFQSLIFQPLEYFGHSAAGVSAWIIGIDALDECDDETDIRIVIDLFARLEKLRAANIRLFVTSRPELPVRLGFHGISENTHLDVRLEEVTKDHITHDIAIYLRHKVAEIRSSYATMYDTNVIGHDWPGDHAIEALIEMAQPLFIFAATACRLLGELDEDPNETLRMILDHRLEASQLDRTYGPVLEKLVLRKTEKQQRDITQDFQILVGAIVLLQDPLPAPALSRLLDVSESKVYTRLTQLHSVLDVPAVGDRSREVRPLHLSFRDYLTDPDKRDKTPFWINEVQTHRSVARQCLRLLAESRQLQQDLCVVGQPGTRRVEIGRERVREHIPADVAYACNYWVWHLTKGEEHICDNGPVHRFLQRHLLHWLEALSWLGKLSGAISSLNDLNSLVQVEQGDELLAFLADAKRFLLRNRYVIDLAPLQIYSAALVFAPSQSIVRRHFQDSIPYWIQLGPKVASNWDSEIQTLEGHTHRVGALAFSPDGKVVASGSWDSTARLWNTWTGEEMCKFEGHSHPVYAVAFSRDGQSVATASRESIRRWNVRTGEITHEVNMQLRQANEPNTVVMNLVFSPNTDIIAEALDGTVRLRNIWTGDKMYAFEGYPECSQAVAFAPDGQTVAIGSRGLKVHVYKLSTGEKVHELKMKTGDEAIETGWDDGHFISALAFSPDGTFLASGTGNGKLWLWNSSMHKKTCELEGHRNTVDALAFSSDGRTLASKSGPHFIMWHTHTGERRTSFNRRDDQFTTLALSPDGQIVLSGSRDATIRLWDTRVSEEMQSFEGHSKGTTSVSFSPDGLKVVTGGKDKTVRVWNAQTGDETQRFQGHDDWVRTAVLSPDGQKVASHSGDNTIRLWDANTSQETHRLGAMLAAFSTNGFIASVSTDGTMRLWDTRTGEVIREFEEHEGSVRAIALSSDAETAVTALETGMMILWNTRTGKETRQFDSHEGLLETVAISSNAAIIATASVSPGETVSLFDAGTGVKIHQFTDVGYVSKLAFSEDGACLKTDYGNLDITPYFSLSTGSGLPGRMPRVLLHEQWIRHLDQDLLWLPKQHRGVCWDAHGNTIATGHASGAVSFFRLKPDEHE</sequence>
<feature type="repeat" description="WD" evidence="3">
    <location>
        <begin position="1166"/>
        <end position="1207"/>
    </location>
</feature>
<feature type="repeat" description="WD" evidence="3">
    <location>
        <begin position="1245"/>
        <end position="1285"/>
    </location>
</feature>
<dbReference type="Gene3D" id="3.40.50.300">
    <property type="entry name" value="P-loop containing nucleotide triphosphate hydrolases"/>
    <property type="match status" value="1"/>
</dbReference>
<dbReference type="InterPro" id="IPR056884">
    <property type="entry name" value="NPHP3-like_N"/>
</dbReference>
<dbReference type="InterPro" id="IPR001680">
    <property type="entry name" value="WD40_rpt"/>
</dbReference>
<dbReference type="InterPro" id="IPR027417">
    <property type="entry name" value="P-loop_NTPase"/>
</dbReference>
<dbReference type="Pfam" id="PF06985">
    <property type="entry name" value="HET"/>
    <property type="match status" value="1"/>
</dbReference>
<comment type="caution">
    <text evidence="6">The sequence shown here is derived from an EMBL/GenBank/DDBJ whole genome shotgun (WGS) entry which is preliminary data.</text>
</comment>
<dbReference type="SUPFAM" id="SSF52540">
    <property type="entry name" value="P-loop containing nucleoside triphosphate hydrolases"/>
    <property type="match status" value="1"/>
</dbReference>
<gene>
    <name evidence="6" type="ORF">PRZ48_013267</name>
</gene>
<name>A0ABR0E3J4_ZASCE</name>
<feature type="repeat" description="WD" evidence="3">
    <location>
        <begin position="1286"/>
        <end position="1327"/>
    </location>
</feature>
<dbReference type="InterPro" id="IPR019775">
    <property type="entry name" value="WD40_repeat_CS"/>
</dbReference>
<dbReference type="InterPro" id="IPR020472">
    <property type="entry name" value="WD40_PAC1"/>
</dbReference>
<evidence type="ECO:0000313" key="6">
    <source>
        <dbReference type="EMBL" id="KAK4495999.1"/>
    </source>
</evidence>
<keyword evidence="7" id="KW-1185">Reference proteome</keyword>
<dbReference type="PROSITE" id="PS50082">
    <property type="entry name" value="WD_REPEATS_2"/>
    <property type="match status" value="8"/>
</dbReference>
<dbReference type="CDD" id="cd00200">
    <property type="entry name" value="WD40"/>
    <property type="match status" value="2"/>
</dbReference>